<evidence type="ECO:0000313" key="3">
    <source>
        <dbReference type="Proteomes" id="UP000800235"/>
    </source>
</evidence>
<dbReference type="AlphaFoldDB" id="A0A9P4U507"/>
<protein>
    <recommendedName>
        <fullName evidence="1">Amine oxidase domain-containing protein</fullName>
    </recommendedName>
</protein>
<dbReference type="Pfam" id="PF01593">
    <property type="entry name" value="Amino_oxidase"/>
    <property type="match status" value="1"/>
</dbReference>
<dbReference type="PANTHER" id="PTHR10742:SF382">
    <property type="entry name" value="AMINE OXIDASE DOMAIN-CONTAINING PROTEIN"/>
    <property type="match status" value="1"/>
</dbReference>
<dbReference type="SUPFAM" id="SSF51905">
    <property type="entry name" value="FAD/NAD(P)-binding domain"/>
    <property type="match status" value="1"/>
</dbReference>
<dbReference type="InterPro" id="IPR002937">
    <property type="entry name" value="Amino_oxidase"/>
</dbReference>
<name>A0A9P4U507_9PEZI</name>
<dbReference type="SUPFAM" id="SSF54373">
    <property type="entry name" value="FAD-linked reductases, C-terminal domain"/>
    <property type="match status" value="1"/>
</dbReference>
<dbReference type="InterPro" id="IPR050281">
    <property type="entry name" value="Flavin_monoamine_oxidase"/>
</dbReference>
<dbReference type="Gene3D" id="1.20.1440.240">
    <property type="match status" value="1"/>
</dbReference>
<dbReference type="EMBL" id="MU007010">
    <property type="protein sequence ID" value="KAF2436477.1"/>
    <property type="molecule type" value="Genomic_DNA"/>
</dbReference>
<dbReference type="Gene3D" id="3.50.50.60">
    <property type="entry name" value="FAD/NAD(P)-binding domain"/>
    <property type="match status" value="1"/>
</dbReference>
<comment type="caution">
    <text evidence="2">The sequence shown here is derived from an EMBL/GenBank/DDBJ whole genome shotgun (WGS) entry which is preliminary data.</text>
</comment>
<evidence type="ECO:0000259" key="1">
    <source>
        <dbReference type="Pfam" id="PF01593"/>
    </source>
</evidence>
<proteinExistence type="predicted"/>
<dbReference type="Proteomes" id="UP000800235">
    <property type="component" value="Unassembled WGS sequence"/>
</dbReference>
<dbReference type="PANTHER" id="PTHR10742">
    <property type="entry name" value="FLAVIN MONOAMINE OXIDASE"/>
    <property type="match status" value="1"/>
</dbReference>
<keyword evidence="3" id="KW-1185">Reference proteome</keyword>
<dbReference type="GO" id="GO:0001716">
    <property type="term" value="F:L-amino-acid oxidase activity"/>
    <property type="evidence" value="ECO:0007669"/>
    <property type="project" value="TreeGrafter"/>
</dbReference>
<dbReference type="InterPro" id="IPR036188">
    <property type="entry name" value="FAD/NAD-bd_sf"/>
</dbReference>
<dbReference type="GO" id="GO:0009063">
    <property type="term" value="P:amino acid catabolic process"/>
    <property type="evidence" value="ECO:0007669"/>
    <property type="project" value="TreeGrafter"/>
</dbReference>
<dbReference type="OrthoDB" id="7777654at2759"/>
<feature type="domain" description="Amine oxidase" evidence="1">
    <location>
        <begin position="165"/>
        <end position="644"/>
    </location>
</feature>
<accession>A0A9P4U507</accession>
<organism evidence="2 3">
    <name type="scientific">Tothia fuscella</name>
    <dbReference type="NCBI Taxonomy" id="1048955"/>
    <lineage>
        <taxon>Eukaryota</taxon>
        <taxon>Fungi</taxon>
        <taxon>Dikarya</taxon>
        <taxon>Ascomycota</taxon>
        <taxon>Pezizomycotina</taxon>
        <taxon>Dothideomycetes</taxon>
        <taxon>Pleosporomycetidae</taxon>
        <taxon>Venturiales</taxon>
        <taxon>Cylindrosympodiaceae</taxon>
        <taxon>Tothia</taxon>
    </lineage>
</organism>
<reference evidence="2" key="1">
    <citation type="journal article" date="2020" name="Stud. Mycol.">
        <title>101 Dothideomycetes genomes: a test case for predicting lifestyles and emergence of pathogens.</title>
        <authorList>
            <person name="Haridas S."/>
            <person name="Albert R."/>
            <person name="Binder M."/>
            <person name="Bloem J."/>
            <person name="Labutti K."/>
            <person name="Salamov A."/>
            <person name="Andreopoulos B."/>
            <person name="Baker S."/>
            <person name="Barry K."/>
            <person name="Bills G."/>
            <person name="Bluhm B."/>
            <person name="Cannon C."/>
            <person name="Castanera R."/>
            <person name="Culley D."/>
            <person name="Daum C."/>
            <person name="Ezra D."/>
            <person name="Gonzalez J."/>
            <person name="Henrissat B."/>
            <person name="Kuo A."/>
            <person name="Liang C."/>
            <person name="Lipzen A."/>
            <person name="Lutzoni F."/>
            <person name="Magnuson J."/>
            <person name="Mondo S."/>
            <person name="Nolan M."/>
            <person name="Ohm R."/>
            <person name="Pangilinan J."/>
            <person name="Park H.-J."/>
            <person name="Ramirez L."/>
            <person name="Alfaro M."/>
            <person name="Sun H."/>
            <person name="Tritt A."/>
            <person name="Yoshinaga Y."/>
            <person name="Zwiers L.-H."/>
            <person name="Turgeon B."/>
            <person name="Goodwin S."/>
            <person name="Spatafora J."/>
            <person name="Crous P."/>
            <person name="Grigoriev I."/>
        </authorList>
    </citation>
    <scope>NUCLEOTIDE SEQUENCE</scope>
    <source>
        <strain evidence="2">CBS 130266</strain>
    </source>
</reference>
<dbReference type="Gene3D" id="3.90.660.10">
    <property type="match status" value="1"/>
</dbReference>
<sequence length="672" mass="75525">MNLTRLSMHVEFKGPIVVEAGGMQNIRVEKYSINGHLSIHYGDCELEDAKHAHHDIGSTHVGKHHLAKRHDDWNNNRPTRFVWLPPQDIMSGGCLHAVANGALVGTSAPVKVVRRKLRKRKSFGDVADPEGPWFDGVKYLQQKQPDSVFVAQVKSKSIGIIGAGMAGLMTAYLLDSVGMKNWRILEASQRTGGRVRTSYLNRTKPEDYQYQEMGPMRFPTHIKYVGANETLEIQDHKMVFQLADSLNAMNKNNKSLSVDFIPFIESSPNQPANTPFRRVDGTVPGEAEVAMNPALAHNLSATYSNPKEVVQGTAEYIKWLGLDKGRMKDMATNIFKAHKQAIKDGLFDYSEAMYLREVLHKDLNITDQIASTGDYTPAWPYEWVYFSATTWKTIDKGLSRLPAAFAPFIRNKIRYGTPITELKFNQDTQKITAFWRNRSSDPFTSSKPSSQEFDYAVVAAPFSKVRLWRLPPYSSLLTRAINTLNYVQACKVALHYRTRFWEHLPKPIFGGCGTSNIPGIHSICYPSYQLNRTGPGAVLGSYVSGVAARSWGALSPAEHAGRVHRAMIETHGDVARTQFTGQYDRVCWENEENAAGAWCNPVVGQEELYLPAYYQTEFNTVFVGEHTSFTHAWIFSALESAVRGTTQLLLDMGLVDEAKEVTNVWMARWMSM</sequence>
<gene>
    <name evidence="2" type="ORF">EJ08DRAFT_667257</name>
</gene>
<evidence type="ECO:0000313" key="2">
    <source>
        <dbReference type="EMBL" id="KAF2436477.1"/>
    </source>
</evidence>